<dbReference type="Gene3D" id="1.10.1740.10">
    <property type="match status" value="1"/>
</dbReference>
<dbReference type="GO" id="GO:0006352">
    <property type="term" value="P:DNA-templated transcription initiation"/>
    <property type="evidence" value="ECO:0007669"/>
    <property type="project" value="InterPro"/>
</dbReference>
<evidence type="ECO:0000256" key="4">
    <source>
        <dbReference type="ARBA" id="ARBA00023163"/>
    </source>
</evidence>
<dbReference type="NCBIfam" id="TIGR02937">
    <property type="entry name" value="sigma70-ECF"/>
    <property type="match status" value="1"/>
</dbReference>
<evidence type="ECO:0000259" key="6">
    <source>
        <dbReference type="Pfam" id="PF08281"/>
    </source>
</evidence>
<evidence type="ECO:0000313" key="8">
    <source>
        <dbReference type="Proteomes" id="UP000244956"/>
    </source>
</evidence>
<proteinExistence type="inferred from homology"/>
<dbReference type="InterPro" id="IPR014327">
    <property type="entry name" value="RNA_pol_sigma70_bacteroid"/>
</dbReference>
<dbReference type="PANTHER" id="PTHR43133:SF46">
    <property type="entry name" value="RNA POLYMERASE SIGMA-70 FACTOR ECF SUBFAMILY"/>
    <property type="match status" value="1"/>
</dbReference>
<evidence type="ECO:0000256" key="2">
    <source>
        <dbReference type="ARBA" id="ARBA00023015"/>
    </source>
</evidence>
<feature type="domain" description="RNA polymerase sigma factor 70 region 4 type 2" evidence="6">
    <location>
        <begin position="119"/>
        <end position="168"/>
    </location>
</feature>
<dbReference type="SUPFAM" id="SSF88946">
    <property type="entry name" value="Sigma2 domain of RNA polymerase sigma factors"/>
    <property type="match status" value="1"/>
</dbReference>
<comment type="similarity">
    <text evidence="1">Belongs to the sigma-70 factor family. ECF subfamily.</text>
</comment>
<keyword evidence="3" id="KW-0731">Sigma factor</keyword>
<protein>
    <submittedName>
        <fullName evidence="7">RNA polymerase sigma-70 factor</fullName>
    </submittedName>
</protein>
<evidence type="ECO:0000256" key="1">
    <source>
        <dbReference type="ARBA" id="ARBA00010641"/>
    </source>
</evidence>
<dbReference type="Pfam" id="PF04542">
    <property type="entry name" value="Sigma70_r2"/>
    <property type="match status" value="1"/>
</dbReference>
<dbReference type="NCBIfam" id="TIGR02985">
    <property type="entry name" value="Sig70_bacteroi1"/>
    <property type="match status" value="1"/>
</dbReference>
<dbReference type="RefSeq" id="WP_109265369.1">
    <property type="nucleotide sequence ID" value="NZ_QEWP01000014.1"/>
</dbReference>
<dbReference type="Proteomes" id="UP000244956">
    <property type="component" value="Unassembled WGS sequence"/>
</dbReference>
<feature type="domain" description="RNA polymerase sigma-70 region 2" evidence="5">
    <location>
        <begin position="22"/>
        <end position="87"/>
    </location>
</feature>
<name>A0A2U2B5W1_9BACT</name>
<gene>
    <name evidence="7" type="ORF">DDZ16_15365</name>
</gene>
<dbReference type="SUPFAM" id="SSF88659">
    <property type="entry name" value="Sigma3 and sigma4 domains of RNA polymerase sigma factors"/>
    <property type="match status" value="1"/>
</dbReference>
<dbReference type="InterPro" id="IPR013249">
    <property type="entry name" value="RNA_pol_sigma70_r4_t2"/>
</dbReference>
<evidence type="ECO:0000313" key="7">
    <source>
        <dbReference type="EMBL" id="PWD98457.1"/>
    </source>
</evidence>
<dbReference type="CDD" id="cd06171">
    <property type="entry name" value="Sigma70_r4"/>
    <property type="match status" value="1"/>
</dbReference>
<dbReference type="AlphaFoldDB" id="A0A2U2B5W1"/>
<sequence>MENQKLCEGLRKGDKSVLDEVYALYHEKIFAFALSYLKNQDDAYDIVQEVFINIWNHRAGLKKDARIEPLIYTATKNAVISFFRKKSTEKKYLEYLGNATVSNNLGAEELTDFGFLEEEYKTLIDQLPVKRKEVFILSRQKGLTNKEIAQQLGISEKTVENQLTKALAFFKDKFGSGGFLGLLFFHLFVS</sequence>
<evidence type="ECO:0000256" key="3">
    <source>
        <dbReference type="ARBA" id="ARBA00023082"/>
    </source>
</evidence>
<dbReference type="InterPro" id="IPR013325">
    <property type="entry name" value="RNA_pol_sigma_r2"/>
</dbReference>
<accession>A0A2U2B5W1</accession>
<evidence type="ECO:0000259" key="5">
    <source>
        <dbReference type="Pfam" id="PF04542"/>
    </source>
</evidence>
<dbReference type="Gene3D" id="1.10.10.10">
    <property type="entry name" value="Winged helix-like DNA-binding domain superfamily/Winged helix DNA-binding domain"/>
    <property type="match status" value="1"/>
</dbReference>
<dbReference type="InterPro" id="IPR007627">
    <property type="entry name" value="RNA_pol_sigma70_r2"/>
</dbReference>
<dbReference type="GO" id="GO:0003677">
    <property type="term" value="F:DNA binding"/>
    <property type="evidence" value="ECO:0007669"/>
    <property type="project" value="InterPro"/>
</dbReference>
<dbReference type="InterPro" id="IPR014284">
    <property type="entry name" value="RNA_pol_sigma-70_dom"/>
</dbReference>
<keyword evidence="8" id="KW-1185">Reference proteome</keyword>
<dbReference type="InterPro" id="IPR036388">
    <property type="entry name" value="WH-like_DNA-bd_sf"/>
</dbReference>
<dbReference type="OrthoDB" id="1342792at2"/>
<keyword evidence="4" id="KW-0804">Transcription</keyword>
<organism evidence="7 8">
    <name type="scientific">Marinilabilia rubra</name>
    <dbReference type="NCBI Taxonomy" id="2162893"/>
    <lineage>
        <taxon>Bacteria</taxon>
        <taxon>Pseudomonadati</taxon>
        <taxon>Bacteroidota</taxon>
        <taxon>Bacteroidia</taxon>
        <taxon>Marinilabiliales</taxon>
        <taxon>Marinilabiliaceae</taxon>
        <taxon>Marinilabilia</taxon>
    </lineage>
</organism>
<dbReference type="InterPro" id="IPR039425">
    <property type="entry name" value="RNA_pol_sigma-70-like"/>
</dbReference>
<comment type="caution">
    <text evidence="7">The sequence shown here is derived from an EMBL/GenBank/DDBJ whole genome shotgun (WGS) entry which is preliminary data.</text>
</comment>
<dbReference type="GO" id="GO:0016987">
    <property type="term" value="F:sigma factor activity"/>
    <property type="evidence" value="ECO:0007669"/>
    <property type="project" value="UniProtKB-KW"/>
</dbReference>
<dbReference type="Pfam" id="PF08281">
    <property type="entry name" value="Sigma70_r4_2"/>
    <property type="match status" value="1"/>
</dbReference>
<reference evidence="7 8" key="1">
    <citation type="submission" date="2018-05" db="EMBL/GenBank/DDBJ databases">
        <title>Marinilabilia rubrum sp. nov., isolated from saltern sediment.</title>
        <authorList>
            <person name="Zhang R."/>
        </authorList>
    </citation>
    <scope>NUCLEOTIDE SEQUENCE [LARGE SCALE GENOMIC DNA]</scope>
    <source>
        <strain evidence="7 8">WTE16</strain>
    </source>
</reference>
<dbReference type="InterPro" id="IPR013324">
    <property type="entry name" value="RNA_pol_sigma_r3/r4-like"/>
</dbReference>
<dbReference type="PANTHER" id="PTHR43133">
    <property type="entry name" value="RNA POLYMERASE ECF-TYPE SIGMA FACTO"/>
    <property type="match status" value="1"/>
</dbReference>
<keyword evidence="2" id="KW-0805">Transcription regulation</keyword>
<dbReference type="EMBL" id="QEWP01000014">
    <property type="protein sequence ID" value="PWD98457.1"/>
    <property type="molecule type" value="Genomic_DNA"/>
</dbReference>